<dbReference type="Pfam" id="PF14736">
    <property type="entry name" value="N_Asn_amidohyd"/>
    <property type="match status" value="1"/>
</dbReference>
<keyword evidence="1" id="KW-0378">Hydrolase</keyword>
<sequence>MPLIINGNSVGQVPKSLQEFFDRYDFKDSSQHLCCQSNKMYTQDEGILYVGQREMAATTPEDGVFNFLGTEDATTCHMVVLRHTESGAVCLAHFDGSGIQKAAKDMIRLVKGMAHSSGRLQLHLIGGFCDDSSTSAELSIKTLEAFHDNEDDIHLETCCITDLNSIKKKDIPFPNIYGIAVDIKTGEISRASFADHGPDQPLRSARHFTGSEEVINIYDPKRNILTIGPFNYSTMDEIDLLCGLPKNFIREHLSTSPAQEPAHFEDHVRAALLQIKEHPQPMKTIFKDEKPRCYKLENKKWKPVSDS</sequence>
<dbReference type="PANTHER" id="PTHR12498:SF0">
    <property type="entry name" value="PROTEIN N-TERMINAL ASPARAGINE AMIDOHYDROLASE"/>
    <property type="match status" value="1"/>
</dbReference>
<dbReference type="STRING" id="6573.A0A210PV55"/>
<gene>
    <name evidence="1" type="ORF">KP79_PYT05495</name>
</gene>
<dbReference type="Proteomes" id="UP000242188">
    <property type="component" value="Unassembled WGS sequence"/>
</dbReference>
<evidence type="ECO:0000313" key="1">
    <source>
        <dbReference type="EMBL" id="OWF40345.1"/>
    </source>
</evidence>
<dbReference type="GO" id="GO:0005634">
    <property type="term" value="C:nucleus"/>
    <property type="evidence" value="ECO:0007669"/>
    <property type="project" value="TreeGrafter"/>
</dbReference>
<proteinExistence type="predicted"/>
<dbReference type="AlphaFoldDB" id="A0A210PV55"/>
<dbReference type="GO" id="GO:0006511">
    <property type="term" value="P:ubiquitin-dependent protein catabolic process"/>
    <property type="evidence" value="ECO:0007669"/>
    <property type="project" value="TreeGrafter"/>
</dbReference>
<dbReference type="EMBL" id="NEDP02005473">
    <property type="protein sequence ID" value="OWF40345.1"/>
    <property type="molecule type" value="Genomic_DNA"/>
</dbReference>
<dbReference type="OrthoDB" id="539995at2759"/>
<comment type="caution">
    <text evidence="1">The sequence shown here is derived from an EMBL/GenBank/DDBJ whole genome shotgun (WGS) entry which is preliminary data.</text>
</comment>
<dbReference type="GO" id="GO:0008418">
    <property type="term" value="F:protein-N-terminal asparagine amidohydrolase activity"/>
    <property type="evidence" value="ECO:0007669"/>
    <property type="project" value="InterPro"/>
</dbReference>
<protein>
    <submittedName>
        <fullName evidence="1">Protein N-terminal asparagine amidohydrolase</fullName>
    </submittedName>
</protein>
<name>A0A210PV55_MIZYE</name>
<dbReference type="PANTHER" id="PTHR12498">
    <property type="entry name" value="N-TERMINAL ASPARAGINE AMIDOHYDROLASE"/>
    <property type="match status" value="1"/>
</dbReference>
<organism evidence="1 2">
    <name type="scientific">Mizuhopecten yessoensis</name>
    <name type="common">Japanese scallop</name>
    <name type="synonym">Patinopecten yessoensis</name>
    <dbReference type="NCBI Taxonomy" id="6573"/>
    <lineage>
        <taxon>Eukaryota</taxon>
        <taxon>Metazoa</taxon>
        <taxon>Spiralia</taxon>
        <taxon>Lophotrochozoa</taxon>
        <taxon>Mollusca</taxon>
        <taxon>Bivalvia</taxon>
        <taxon>Autobranchia</taxon>
        <taxon>Pteriomorphia</taxon>
        <taxon>Pectinida</taxon>
        <taxon>Pectinoidea</taxon>
        <taxon>Pectinidae</taxon>
        <taxon>Mizuhopecten</taxon>
    </lineage>
</organism>
<dbReference type="InterPro" id="IPR026750">
    <property type="entry name" value="NTAN1"/>
</dbReference>
<evidence type="ECO:0000313" key="2">
    <source>
        <dbReference type="Proteomes" id="UP000242188"/>
    </source>
</evidence>
<keyword evidence="2" id="KW-1185">Reference proteome</keyword>
<reference evidence="1 2" key="1">
    <citation type="journal article" date="2017" name="Nat. Ecol. Evol.">
        <title>Scallop genome provides insights into evolution of bilaterian karyotype and development.</title>
        <authorList>
            <person name="Wang S."/>
            <person name="Zhang J."/>
            <person name="Jiao W."/>
            <person name="Li J."/>
            <person name="Xun X."/>
            <person name="Sun Y."/>
            <person name="Guo X."/>
            <person name="Huan P."/>
            <person name="Dong B."/>
            <person name="Zhang L."/>
            <person name="Hu X."/>
            <person name="Sun X."/>
            <person name="Wang J."/>
            <person name="Zhao C."/>
            <person name="Wang Y."/>
            <person name="Wang D."/>
            <person name="Huang X."/>
            <person name="Wang R."/>
            <person name="Lv J."/>
            <person name="Li Y."/>
            <person name="Zhang Z."/>
            <person name="Liu B."/>
            <person name="Lu W."/>
            <person name="Hui Y."/>
            <person name="Liang J."/>
            <person name="Zhou Z."/>
            <person name="Hou R."/>
            <person name="Li X."/>
            <person name="Liu Y."/>
            <person name="Li H."/>
            <person name="Ning X."/>
            <person name="Lin Y."/>
            <person name="Zhao L."/>
            <person name="Xing Q."/>
            <person name="Dou J."/>
            <person name="Li Y."/>
            <person name="Mao J."/>
            <person name="Guo H."/>
            <person name="Dou H."/>
            <person name="Li T."/>
            <person name="Mu C."/>
            <person name="Jiang W."/>
            <person name="Fu Q."/>
            <person name="Fu X."/>
            <person name="Miao Y."/>
            <person name="Liu J."/>
            <person name="Yu Q."/>
            <person name="Li R."/>
            <person name="Liao H."/>
            <person name="Li X."/>
            <person name="Kong Y."/>
            <person name="Jiang Z."/>
            <person name="Chourrout D."/>
            <person name="Li R."/>
            <person name="Bao Z."/>
        </authorList>
    </citation>
    <scope>NUCLEOTIDE SEQUENCE [LARGE SCALE GENOMIC DNA]</scope>
    <source>
        <strain evidence="1 2">PY_sf001</strain>
    </source>
</reference>
<accession>A0A210PV55</accession>